<dbReference type="InterPro" id="IPR040085">
    <property type="entry name" value="MJ0674-like"/>
</dbReference>
<proteinExistence type="predicted"/>
<name>A0A644Z506_9ZZZZ</name>
<gene>
    <name evidence="1" type="ORF">SDC9_82476</name>
</gene>
<evidence type="ECO:0000313" key="1">
    <source>
        <dbReference type="EMBL" id="MPM35882.1"/>
    </source>
</evidence>
<accession>A0A644Z506</accession>
<protein>
    <recommendedName>
        <fullName evidence="2">Radical SAM core domain-containing protein</fullName>
    </recommendedName>
</protein>
<dbReference type="PANTHER" id="PTHR43075">
    <property type="entry name" value="FORMATE LYASE ACTIVATING ENZYME, PUTATIVE (AFU_ORTHOLOGUE AFUA_2G15630)-RELATED"/>
    <property type="match status" value="1"/>
</dbReference>
<evidence type="ECO:0008006" key="2">
    <source>
        <dbReference type="Google" id="ProtNLM"/>
    </source>
</evidence>
<sequence>MYRQTGVNNFNTNGILEKGVIIRHMVLPSCKEDSFMILDWIKDNIGSDAYISLLNQYTPMYHAKQYKEINRRLMSLEYTRVVDYFFEIGLKNGYMQEKASATSEYAPLFDLSGL</sequence>
<dbReference type="AlphaFoldDB" id="A0A644Z506"/>
<comment type="caution">
    <text evidence="1">The sequence shown here is derived from an EMBL/GenBank/DDBJ whole genome shotgun (WGS) entry which is preliminary data.</text>
</comment>
<dbReference type="PANTHER" id="PTHR43075:SF1">
    <property type="entry name" value="FORMATE LYASE ACTIVATING ENZYME, PUTATIVE (AFU_ORTHOLOGUE AFUA_2G15630)-RELATED"/>
    <property type="match status" value="1"/>
</dbReference>
<dbReference type="EMBL" id="VSSQ01007427">
    <property type="protein sequence ID" value="MPM35882.1"/>
    <property type="molecule type" value="Genomic_DNA"/>
</dbReference>
<organism evidence="1">
    <name type="scientific">bioreactor metagenome</name>
    <dbReference type="NCBI Taxonomy" id="1076179"/>
    <lineage>
        <taxon>unclassified sequences</taxon>
        <taxon>metagenomes</taxon>
        <taxon>ecological metagenomes</taxon>
    </lineage>
</organism>
<reference evidence="1" key="1">
    <citation type="submission" date="2019-08" db="EMBL/GenBank/DDBJ databases">
        <authorList>
            <person name="Kucharzyk K."/>
            <person name="Murdoch R.W."/>
            <person name="Higgins S."/>
            <person name="Loffler F."/>
        </authorList>
    </citation>
    <scope>NUCLEOTIDE SEQUENCE</scope>
</reference>